<proteinExistence type="inferred from homology"/>
<dbReference type="InterPro" id="IPR017920">
    <property type="entry name" value="COMM"/>
</dbReference>
<evidence type="ECO:0000256" key="2">
    <source>
        <dbReference type="ARBA" id="ARBA00093469"/>
    </source>
</evidence>
<evidence type="ECO:0000256" key="1">
    <source>
        <dbReference type="ARBA" id="ARBA00016548"/>
    </source>
</evidence>
<organism evidence="4 5">
    <name type="scientific">Gryllus longicercus</name>
    <dbReference type="NCBI Taxonomy" id="2509291"/>
    <lineage>
        <taxon>Eukaryota</taxon>
        <taxon>Metazoa</taxon>
        <taxon>Ecdysozoa</taxon>
        <taxon>Arthropoda</taxon>
        <taxon>Hexapoda</taxon>
        <taxon>Insecta</taxon>
        <taxon>Pterygota</taxon>
        <taxon>Neoptera</taxon>
        <taxon>Polyneoptera</taxon>
        <taxon>Orthoptera</taxon>
        <taxon>Ensifera</taxon>
        <taxon>Gryllidea</taxon>
        <taxon>Grylloidea</taxon>
        <taxon>Gryllidae</taxon>
        <taxon>Gryllinae</taxon>
        <taxon>Gryllus</taxon>
    </lineage>
</organism>
<evidence type="ECO:0000259" key="3">
    <source>
        <dbReference type="PROSITE" id="PS51269"/>
    </source>
</evidence>
<sequence length="198" mass="22241">MNLSDDISQGLKPLGNSSAINDECFMKLLDMCVSVILESEETRRLSQLGNMKLDVLKAAYASLLSVLIEAARHNVDSEVLSSMLAQDHNFSSSRAEKLVKCYVENRTKLQASLSHIGKHPPHIVDANWTLDYCIKDSSLDHVGKLQYLIQIQAETCDESMDFKKITKKIKFVCTVEELQDFVSKLKDAVKHVERLAVV</sequence>
<feature type="domain" description="COMM" evidence="3">
    <location>
        <begin position="122"/>
        <end position="196"/>
    </location>
</feature>
<dbReference type="EMBL" id="JAZDUA010000336">
    <property type="protein sequence ID" value="KAK7794356.1"/>
    <property type="molecule type" value="Genomic_DNA"/>
</dbReference>
<dbReference type="GO" id="GO:0006814">
    <property type="term" value="P:sodium ion transport"/>
    <property type="evidence" value="ECO:0007669"/>
    <property type="project" value="InterPro"/>
</dbReference>
<dbReference type="Pfam" id="PF21672">
    <property type="entry name" value="COMM_HN"/>
    <property type="match status" value="1"/>
</dbReference>
<dbReference type="PROSITE" id="PS51269">
    <property type="entry name" value="COMM"/>
    <property type="match status" value="1"/>
</dbReference>
<dbReference type="PANTHER" id="PTHR31159:SF1">
    <property type="entry name" value="COMM DOMAIN-CONTAINING PROTEIN 3"/>
    <property type="match status" value="1"/>
</dbReference>
<keyword evidence="5" id="KW-1185">Reference proteome</keyword>
<dbReference type="Proteomes" id="UP001378592">
    <property type="component" value="Unassembled WGS sequence"/>
</dbReference>
<dbReference type="Pfam" id="PF07258">
    <property type="entry name" value="COMM_domain"/>
    <property type="match status" value="1"/>
</dbReference>
<dbReference type="InterPro" id="IPR037355">
    <property type="entry name" value="COMMD3"/>
</dbReference>
<dbReference type="AlphaFoldDB" id="A0AAN9VE59"/>
<dbReference type="PANTHER" id="PTHR31159">
    <property type="entry name" value="COMM DOMAIN-CONTAINING PROTEIN 3"/>
    <property type="match status" value="1"/>
</dbReference>
<name>A0AAN9VE59_9ORTH</name>
<comment type="similarity">
    <text evidence="2">Belongs to the COMM domain-containing protein 3 family.</text>
</comment>
<accession>A0AAN9VE59</accession>
<protein>
    <recommendedName>
        <fullName evidence="1">COMM domain-containing protein 3</fullName>
    </recommendedName>
</protein>
<reference evidence="4 5" key="1">
    <citation type="submission" date="2024-03" db="EMBL/GenBank/DDBJ databases">
        <title>The genome assembly and annotation of the cricket Gryllus longicercus Weissman &amp; Gray.</title>
        <authorList>
            <person name="Szrajer S."/>
            <person name="Gray D."/>
            <person name="Ylla G."/>
        </authorList>
    </citation>
    <scope>NUCLEOTIDE SEQUENCE [LARGE SCALE GENOMIC DNA]</scope>
    <source>
        <strain evidence="4">DAG 2021-001</strain>
        <tissue evidence="4">Whole body minus gut</tissue>
    </source>
</reference>
<evidence type="ECO:0000313" key="4">
    <source>
        <dbReference type="EMBL" id="KAK7794356.1"/>
    </source>
</evidence>
<evidence type="ECO:0000313" key="5">
    <source>
        <dbReference type="Proteomes" id="UP001378592"/>
    </source>
</evidence>
<comment type="caution">
    <text evidence="4">The sequence shown here is derived from an EMBL/GenBank/DDBJ whole genome shotgun (WGS) entry which is preliminary data.</text>
</comment>
<gene>
    <name evidence="4" type="ORF">R5R35_007240</name>
</gene>